<evidence type="ECO:0000313" key="2">
    <source>
        <dbReference type="EMBL" id="PMD23709.1"/>
    </source>
</evidence>
<reference evidence="2 3" key="1">
    <citation type="submission" date="2016-05" db="EMBL/GenBank/DDBJ databases">
        <title>A degradative enzymes factory behind the ericoid mycorrhizal symbiosis.</title>
        <authorList>
            <consortium name="DOE Joint Genome Institute"/>
            <person name="Martino E."/>
            <person name="Morin E."/>
            <person name="Grelet G."/>
            <person name="Kuo A."/>
            <person name="Kohler A."/>
            <person name="Daghino S."/>
            <person name="Barry K."/>
            <person name="Choi C."/>
            <person name="Cichocki N."/>
            <person name="Clum A."/>
            <person name="Copeland A."/>
            <person name="Hainaut M."/>
            <person name="Haridas S."/>
            <person name="Labutti K."/>
            <person name="Lindquist E."/>
            <person name="Lipzen A."/>
            <person name="Khouja H.-R."/>
            <person name="Murat C."/>
            <person name="Ohm R."/>
            <person name="Olson A."/>
            <person name="Spatafora J."/>
            <person name="Veneault-Fourrey C."/>
            <person name="Henrissat B."/>
            <person name="Grigoriev I."/>
            <person name="Martin F."/>
            <person name="Perotto S."/>
        </authorList>
    </citation>
    <scope>NUCLEOTIDE SEQUENCE [LARGE SCALE GENOMIC DNA]</scope>
    <source>
        <strain evidence="2 3">UAMH 7357</strain>
    </source>
</reference>
<feature type="region of interest" description="Disordered" evidence="1">
    <location>
        <begin position="374"/>
        <end position="497"/>
    </location>
</feature>
<feature type="region of interest" description="Disordered" evidence="1">
    <location>
        <begin position="760"/>
        <end position="788"/>
    </location>
</feature>
<gene>
    <name evidence="2" type="ORF">NA56DRAFT_687263</name>
</gene>
<feature type="region of interest" description="Disordered" evidence="1">
    <location>
        <begin position="919"/>
        <end position="990"/>
    </location>
</feature>
<accession>A0A2J6QBR9</accession>
<feature type="compositionally biased region" description="Polar residues" evidence="1">
    <location>
        <begin position="379"/>
        <end position="392"/>
    </location>
</feature>
<feature type="compositionally biased region" description="Polar residues" evidence="1">
    <location>
        <begin position="1040"/>
        <end position="1065"/>
    </location>
</feature>
<feature type="compositionally biased region" description="Low complexity" evidence="1">
    <location>
        <begin position="515"/>
        <end position="528"/>
    </location>
</feature>
<dbReference type="EMBL" id="KZ613474">
    <property type="protein sequence ID" value="PMD23709.1"/>
    <property type="molecule type" value="Genomic_DNA"/>
</dbReference>
<feature type="compositionally biased region" description="Low complexity" evidence="1">
    <location>
        <begin position="760"/>
        <end position="774"/>
    </location>
</feature>
<name>A0A2J6QBR9_9HELO</name>
<feature type="compositionally biased region" description="Low complexity" evidence="1">
    <location>
        <begin position="456"/>
        <end position="467"/>
    </location>
</feature>
<feature type="region of interest" description="Disordered" evidence="1">
    <location>
        <begin position="827"/>
        <end position="848"/>
    </location>
</feature>
<feature type="compositionally biased region" description="Polar residues" evidence="1">
    <location>
        <begin position="575"/>
        <end position="588"/>
    </location>
</feature>
<feature type="compositionally biased region" description="Polar residues" evidence="1">
    <location>
        <begin position="628"/>
        <end position="637"/>
    </location>
</feature>
<dbReference type="STRING" id="1745343.A0A2J6QBR9"/>
<dbReference type="Proteomes" id="UP000235672">
    <property type="component" value="Unassembled WGS sequence"/>
</dbReference>
<evidence type="ECO:0000313" key="3">
    <source>
        <dbReference type="Proteomes" id="UP000235672"/>
    </source>
</evidence>
<sequence length="1155" mass="127080">MPTYHIYDTTVKLCVWDPHHPPEVVMEHQGQTPLITTDPAFGRAVESLEEEYFDGQSGLDFLGSDMPFYLVHAGKDLFSKTEEVCKPVTETVLDQGQVQSPAEDIDDDCDSTLSSVSSSRFANLSPVDTRKSATLINASEKQRVWGWLKPKCEGEEIVPKPITSATPLKIQVELSRKSHLRSLCTNLRLDLCVSIFVNGDFQNSRVLRIGTRTEENQTFGGRRIDTYLEAPWVVLPMSEIDASLPDKPHHARSSFEGRWGEVNQLLLKEADQWGRTGKYDMFRNPVGEYLAELSKKQVPESMKNKDRTTCKAGIIDVVIAYGTSIKPSTWSMITRPQRKLPEAVCGKEQKLFVVPEELNRRHKAQLIEEFENEEMVRTAGSSTNRSSRTQKTGDGYYVSTKKLPVDHTTGESTPTVPVQMQEEPSSSQPLPLVKSSRLQRRGSLPALHSSMPQQGPRTRSTPGPTTATREHPRHPNKPQVTPQKSYKGPSPQYKTQKQNPWEFLPFDSEKLVAHSTRSQRSSSRSASSPDNLRGQELVDSYLTLRNRQLGALPSTPLGCPTRSSLDEDGVYFTPRFNSKVDSSPCKPSTRSDRRQESSSKLQDAGEVSRSHGPGLDGAGEGRKRRSDTSVVSENTPTGSSKRKRPSSGSPNTSLESNKNRSMQLLKSFKHNSVILKNGEGTGDNDSKVEQGSSHICNSLNVSQSEEVTAARDEFTDNQPQEQNNIKQRRPSRAVLARELSSVLTPHKPTLGINTSFGASFAQASSSRSTRNPTTRLDRATNEKKATTSQANSPLITAIYKTPILTIRGIEDLTQNNTTQKFAKNAVDAPEIKNSEPPSHAKDKNTTPSRTKIGRFIKAQKQEQDFATNVEQKGVESLSTPIKVAEESPNTQEQQQIMTTRSSTKVQATLQKADECIDKPEVSSPMSMKPKFPIGSGYKNTSSSCPRPKSSRRIKTPTPGSALLMTPKDVVTPSVFTPTGPSSATVKATPETGSTISFRETLRETRGPAVVLPVQQNGFEAPDPASRRPSFPPQYHVRSPVTRSSATGPATPVLPTTPNASSSSNVKGERPPNPSGSADLAWKPNSVFAHSFLSYATDEMTAGWSDKEYVSSSGRVYRVTKAEREGVFRASGILVGVRFVVGVKADDTEDETDVKG</sequence>
<feature type="region of interest" description="Disordered" evidence="1">
    <location>
        <begin position="512"/>
        <end position="534"/>
    </location>
</feature>
<feature type="compositionally biased region" description="Basic and acidic residues" evidence="1">
    <location>
        <begin position="775"/>
        <end position="785"/>
    </location>
</feature>
<organism evidence="2 3">
    <name type="scientific">Hyaloscypha hepaticicola</name>
    <dbReference type="NCBI Taxonomy" id="2082293"/>
    <lineage>
        <taxon>Eukaryota</taxon>
        <taxon>Fungi</taxon>
        <taxon>Dikarya</taxon>
        <taxon>Ascomycota</taxon>
        <taxon>Pezizomycotina</taxon>
        <taxon>Leotiomycetes</taxon>
        <taxon>Helotiales</taxon>
        <taxon>Hyaloscyphaceae</taxon>
        <taxon>Hyaloscypha</taxon>
    </lineage>
</organism>
<feature type="region of interest" description="Disordered" evidence="1">
    <location>
        <begin position="573"/>
        <end position="658"/>
    </location>
</feature>
<feature type="compositionally biased region" description="Polar residues" evidence="1">
    <location>
        <begin position="973"/>
        <end position="990"/>
    </location>
</feature>
<feature type="compositionally biased region" description="Polar residues" evidence="1">
    <location>
        <begin position="410"/>
        <end position="429"/>
    </location>
</feature>
<keyword evidence="3" id="KW-1185">Reference proteome</keyword>
<protein>
    <submittedName>
        <fullName evidence="2">Uncharacterized protein</fullName>
    </submittedName>
</protein>
<proteinExistence type="predicted"/>
<dbReference type="AlphaFoldDB" id="A0A2J6QBR9"/>
<feature type="region of interest" description="Disordered" evidence="1">
    <location>
        <begin position="1012"/>
        <end position="1079"/>
    </location>
</feature>
<feature type="compositionally biased region" description="Basic and acidic residues" evidence="1">
    <location>
        <begin position="829"/>
        <end position="844"/>
    </location>
</feature>
<evidence type="ECO:0000256" key="1">
    <source>
        <dbReference type="SAM" id="MobiDB-lite"/>
    </source>
</evidence>
<dbReference type="OrthoDB" id="3556832at2759"/>